<feature type="domain" description="Histidine kinase" evidence="12">
    <location>
        <begin position="326"/>
        <end position="540"/>
    </location>
</feature>
<dbReference type="InterPro" id="IPR004358">
    <property type="entry name" value="Sig_transdc_His_kin-like_C"/>
</dbReference>
<protein>
    <recommendedName>
        <fullName evidence="3">histidine kinase</fullName>
        <ecNumber evidence="3">2.7.13.3</ecNumber>
    </recommendedName>
</protein>
<dbReference type="InterPro" id="IPR005467">
    <property type="entry name" value="His_kinase_dom"/>
</dbReference>
<dbReference type="Pfam" id="PF02518">
    <property type="entry name" value="HATPase_c"/>
    <property type="match status" value="1"/>
</dbReference>
<dbReference type="SMART" id="SM00304">
    <property type="entry name" value="HAMP"/>
    <property type="match status" value="1"/>
</dbReference>
<dbReference type="PANTHER" id="PTHR45436:SF5">
    <property type="entry name" value="SENSOR HISTIDINE KINASE TRCS"/>
    <property type="match status" value="1"/>
</dbReference>
<dbReference type="SMART" id="SM00388">
    <property type="entry name" value="HisKA"/>
    <property type="match status" value="1"/>
</dbReference>
<keyword evidence="15" id="KW-1185">Reference proteome</keyword>
<evidence type="ECO:0000313" key="14">
    <source>
        <dbReference type="EMBL" id="GAA1768463.1"/>
    </source>
</evidence>
<dbReference type="InterPro" id="IPR003660">
    <property type="entry name" value="HAMP_dom"/>
</dbReference>
<keyword evidence="9" id="KW-0902">Two-component regulatory system</keyword>
<keyword evidence="6" id="KW-0812">Transmembrane</keyword>
<feature type="domain" description="HAMP" evidence="13">
    <location>
        <begin position="266"/>
        <end position="318"/>
    </location>
</feature>
<keyword evidence="11" id="KW-0732">Signal</keyword>
<dbReference type="CDD" id="cd00075">
    <property type="entry name" value="HATPase"/>
    <property type="match status" value="1"/>
</dbReference>
<evidence type="ECO:0000256" key="5">
    <source>
        <dbReference type="ARBA" id="ARBA00022679"/>
    </source>
</evidence>
<dbReference type="Gene3D" id="1.10.287.130">
    <property type="match status" value="1"/>
</dbReference>
<dbReference type="InterPro" id="IPR050428">
    <property type="entry name" value="TCS_sensor_his_kinase"/>
</dbReference>
<keyword evidence="8" id="KW-1133">Transmembrane helix</keyword>
<reference evidence="14 15" key="1">
    <citation type="journal article" date="2019" name="Int. J. Syst. Evol. Microbiol.">
        <title>The Global Catalogue of Microorganisms (GCM) 10K type strain sequencing project: providing services to taxonomists for standard genome sequencing and annotation.</title>
        <authorList>
            <consortium name="The Broad Institute Genomics Platform"/>
            <consortium name="The Broad Institute Genome Sequencing Center for Infectious Disease"/>
            <person name="Wu L."/>
            <person name="Ma J."/>
        </authorList>
    </citation>
    <scope>NUCLEOTIDE SEQUENCE [LARGE SCALE GENOMIC DNA]</scope>
    <source>
        <strain evidence="14 15">JCM 13249</strain>
    </source>
</reference>
<dbReference type="Pfam" id="PF00672">
    <property type="entry name" value="HAMP"/>
    <property type="match status" value="1"/>
</dbReference>
<sequence>MSFRVRVLVLVVFLVAISTAATAWLTVRQATRELTESVAATQRDITTVVDELAAYGRTHGTWHGVATTVGDLSDRLGQRLRLVTEAGAVLADSDVLRGGTARPVNGAPVAVDPRPDTPTLDGSSAELRHGMARKAATAYEDGWRYAACLTRAGIGVRLTTDESGMPTFAALGDSDRARTCRPQPREATDDALNFATNAQLCTERRDDRTCLAKLLDRRIGELAPAPLRLYLGAVDEAPFALSGSSIAVAAGAVVLAAGLTALLLSRRVVRPISALTTAAARLGSGDLAERVPVTGRDEIAGLAKEFNRMAASLADSEERQRRLIADVAHELRTPLANLRGYLEALADGVLRPDPELFASLLDEALLQQRIVDDLQDLALAEAGALAYHRGRVDLAELVEVCRTAHAAVADTARVSLTVSADSPVEVEADPDRLRQVIGNLVRNAIAATPAGGRVAIDSRVVGQLAIVEVRDTGRGIAPEDLPHVFDRLWRADNARARSGGGSGLGLAIAWRIVTDHGGTIQVASTVGQGTRVTVSLPAVGILDNGAPR</sequence>
<dbReference type="EMBL" id="BAAALS010000025">
    <property type="protein sequence ID" value="GAA1768463.1"/>
    <property type="molecule type" value="Genomic_DNA"/>
</dbReference>
<proteinExistence type="predicted"/>
<evidence type="ECO:0000256" key="11">
    <source>
        <dbReference type="SAM" id="SignalP"/>
    </source>
</evidence>
<feature type="chain" id="PRO_5046530566" description="histidine kinase" evidence="11">
    <location>
        <begin position="24"/>
        <end position="548"/>
    </location>
</feature>
<dbReference type="Gene3D" id="3.30.565.10">
    <property type="entry name" value="Histidine kinase-like ATPase, C-terminal domain"/>
    <property type="match status" value="1"/>
</dbReference>
<dbReference type="SUPFAM" id="SSF47384">
    <property type="entry name" value="Homodimeric domain of signal transducing histidine kinase"/>
    <property type="match status" value="1"/>
</dbReference>
<dbReference type="PRINTS" id="PR00344">
    <property type="entry name" value="BCTRLSENSOR"/>
</dbReference>
<dbReference type="PROSITE" id="PS50885">
    <property type="entry name" value="HAMP"/>
    <property type="match status" value="1"/>
</dbReference>
<accession>A0ABN2KXZ6</accession>
<evidence type="ECO:0000259" key="12">
    <source>
        <dbReference type="PROSITE" id="PS50109"/>
    </source>
</evidence>
<gene>
    <name evidence="14" type="ORF">GCM10009681_44630</name>
</gene>
<evidence type="ECO:0000256" key="3">
    <source>
        <dbReference type="ARBA" id="ARBA00012438"/>
    </source>
</evidence>
<evidence type="ECO:0000256" key="7">
    <source>
        <dbReference type="ARBA" id="ARBA00022777"/>
    </source>
</evidence>
<evidence type="ECO:0000256" key="8">
    <source>
        <dbReference type="ARBA" id="ARBA00022989"/>
    </source>
</evidence>
<dbReference type="RefSeq" id="WP_344085361.1">
    <property type="nucleotide sequence ID" value="NZ_BAAALS010000025.1"/>
</dbReference>
<evidence type="ECO:0000256" key="6">
    <source>
        <dbReference type="ARBA" id="ARBA00022692"/>
    </source>
</evidence>
<dbReference type="Gene3D" id="6.10.340.10">
    <property type="match status" value="1"/>
</dbReference>
<dbReference type="SUPFAM" id="SSF55874">
    <property type="entry name" value="ATPase domain of HSP90 chaperone/DNA topoisomerase II/histidine kinase"/>
    <property type="match status" value="1"/>
</dbReference>
<dbReference type="CDD" id="cd00082">
    <property type="entry name" value="HisKA"/>
    <property type="match status" value="1"/>
</dbReference>
<dbReference type="PROSITE" id="PS50109">
    <property type="entry name" value="HIS_KIN"/>
    <property type="match status" value="1"/>
</dbReference>
<evidence type="ECO:0000256" key="1">
    <source>
        <dbReference type="ARBA" id="ARBA00000085"/>
    </source>
</evidence>
<evidence type="ECO:0000313" key="15">
    <source>
        <dbReference type="Proteomes" id="UP001500655"/>
    </source>
</evidence>
<feature type="signal peptide" evidence="11">
    <location>
        <begin position="1"/>
        <end position="23"/>
    </location>
</feature>
<evidence type="ECO:0000256" key="10">
    <source>
        <dbReference type="ARBA" id="ARBA00023136"/>
    </source>
</evidence>
<evidence type="ECO:0000259" key="13">
    <source>
        <dbReference type="PROSITE" id="PS50885"/>
    </source>
</evidence>
<dbReference type="Proteomes" id="UP001500655">
    <property type="component" value="Unassembled WGS sequence"/>
</dbReference>
<name>A0ABN2KXZ6_9ACTN</name>
<keyword evidence="5" id="KW-0808">Transferase</keyword>
<evidence type="ECO:0000256" key="9">
    <source>
        <dbReference type="ARBA" id="ARBA00023012"/>
    </source>
</evidence>
<dbReference type="InterPro" id="IPR003661">
    <property type="entry name" value="HisK_dim/P_dom"/>
</dbReference>
<comment type="caution">
    <text evidence="14">The sequence shown here is derived from an EMBL/GenBank/DDBJ whole genome shotgun (WGS) entry which is preliminary data.</text>
</comment>
<evidence type="ECO:0000256" key="2">
    <source>
        <dbReference type="ARBA" id="ARBA00004236"/>
    </source>
</evidence>
<dbReference type="InterPro" id="IPR003594">
    <property type="entry name" value="HATPase_dom"/>
</dbReference>
<keyword evidence="4" id="KW-0597">Phosphoprotein</keyword>
<dbReference type="EC" id="2.7.13.3" evidence="3"/>
<dbReference type="PANTHER" id="PTHR45436">
    <property type="entry name" value="SENSOR HISTIDINE KINASE YKOH"/>
    <property type="match status" value="1"/>
</dbReference>
<dbReference type="SMART" id="SM00387">
    <property type="entry name" value="HATPase_c"/>
    <property type="match status" value="1"/>
</dbReference>
<comment type="catalytic activity">
    <reaction evidence="1">
        <text>ATP + protein L-histidine = ADP + protein N-phospho-L-histidine.</text>
        <dbReference type="EC" id="2.7.13.3"/>
    </reaction>
</comment>
<dbReference type="InterPro" id="IPR036097">
    <property type="entry name" value="HisK_dim/P_sf"/>
</dbReference>
<organism evidence="14 15">
    <name type="scientific">Luedemannella helvata</name>
    <dbReference type="NCBI Taxonomy" id="349315"/>
    <lineage>
        <taxon>Bacteria</taxon>
        <taxon>Bacillati</taxon>
        <taxon>Actinomycetota</taxon>
        <taxon>Actinomycetes</taxon>
        <taxon>Micromonosporales</taxon>
        <taxon>Micromonosporaceae</taxon>
        <taxon>Luedemannella</taxon>
    </lineage>
</organism>
<dbReference type="GO" id="GO:0016301">
    <property type="term" value="F:kinase activity"/>
    <property type="evidence" value="ECO:0007669"/>
    <property type="project" value="UniProtKB-KW"/>
</dbReference>
<evidence type="ECO:0000256" key="4">
    <source>
        <dbReference type="ARBA" id="ARBA00022553"/>
    </source>
</evidence>
<keyword evidence="10" id="KW-0472">Membrane</keyword>
<comment type="subcellular location">
    <subcellularLocation>
        <location evidence="2">Cell membrane</location>
    </subcellularLocation>
</comment>
<dbReference type="InterPro" id="IPR036890">
    <property type="entry name" value="HATPase_C_sf"/>
</dbReference>
<keyword evidence="7 14" id="KW-0418">Kinase</keyword>
<dbReference type="SUPFAM" id="SSF158472">
    <property type="entry name" value="HAMP domain-like"/>
    <property type="match status" value="1"/>
</dbReference>
<dbReference type="Pfam" id="PF00512">
    <property type="entry name" value="HisKA"/>
    <property type="match status" value="1"/>
</dbReference>
<dbReference type="CDD" id="cd06225">
    <property type="entry name" value="HAMP"/>
    <property type="match status" value="1"/>
</dbReference>